<dbReference type="EMBL" id="KZ679017">
    <property type="protein sequence ID" value="PSS09025.1"/>
    <property type="molecule type" value="Genomic_DNA"/>
</dbReference>
<dbReference type="Gene3D" id="1.10.510.10">
    <property type="entry name" value="Transferase(Phosphotransferase) domain 1"/>
    <property type="match status" value="1"/>
</dbReference>
<dbReference type="Proteomes" id="UP000241818">
    <property type="component" value="Unassembled WGS sequence"/>
</dbReference>
<dbReference type="InParanoid" id="A0A2T3ARM8"/>
<gene>
    <name evidence="2" type="ORF">M430DRAFT_127839</name>
</gene>
<protein>
    <recommendedName>
        <fullName evidence="1">Protein kinase domain-containing protein</fullName>
    </recommendedName>
</protein>
<dbReference type="SUPFAM" id="SSF56112">
    <property type="entry name" value="Protein kinase-like (PK-like)"/>
    <property type="match status" value="1"/>
</dbReference>
<dbReference type="GO" id="GO:0005524">
    <property type="term" value="F:ATP binding"/>
    <property type="evidence" value="ECO:0007669"/>
    <property type="project" value="InterPro"/>
</dbReference>
<evidence type="ECO:0000259" key="1">
    <source>
        <dbReference type="PROSITE" id="PS50011"/>
    </source>
</evidence>
<sequence length="217" mass="24182">MLDAGTTGIVERLPSGDVVKSPWTGSSETMCRDELILENRIYEILGPHPRLVKIIAWDAKDCVLTMEYMSNGCLRDYLPAHNDEISTGQRLCWAQEAAEGLQLLHSAQVLHCDVGPKNFLLDGDLNLRIADFSGSSLEGSRPAACASTRFLPPSHEFRLGPSIQEDLYALGSTIYTIMTGRPPFEELDSDEVKKCFRAQTFPDMTEILCGEIIQRCW</sequence>
<dbReference type="OrthoDB" id="1668230at2759"/>
<dbReference type="InterPro" id="IPR051681">
    <property type="entry name" value="Ser/Thr_Kinases-Pseudokinases"/>
</dbReference>
<dbReference type="InterPro" id="IPR011009">
    <property type="entry name" value="Kinase-like_dom_sf"/>
</dbReference>
<evidence type="ECO:0000313" key="2">
    <source>
        <dbReference type="EMBL" id="PSS09025.1"/>
    </source>
</evidence>
<dbReference type="GO" id="GO:0004674">
    <property type="term" value="F:protein serine/threonine kinase activity"/>
    <property type="evidence" value="ECO:0007669"/>
    <property type="project" value="TreeGrafter"/>
</dbReference>
<proteinExistence type="predicted"/>
<dbReference type="PROSITE" id="PS50011">
    <property type="entry name" value="PROTEIN_KINASE_DOM"/>
    <property type="match status" value="1"/>
</dbReference>
<accession>A0A2T3ARM8</accession>
<feature type="non-terminal residue" evidence="2">
    <location>
        <position position="217"/>
    </location>
</feature>
<feature type="domain" description="Protein kinase" evidence="1">
    <location>
        <begin position="1"/>
        <end position="217"/>
    </location>
</feature>
<evidence type="ECO:0000313" key="3">
    <source>
        <dbReference type="Proteomes" id="UP000241818"/>
    </source>
</evidence>
<dbReference type="GeneID" id="36570123"/>
<name>A0A2T3ARM8_AMORE</name>
<organism evidence="2 3">
    <name type="scientific">Amorphotheca resinae ATCC 22711</name>
    <dbReference type="NCBI Taxonomy" id="857342"/>
    <lineage>
        <taxon>Eukaryota</taxon>
        <taxon>Fungi</taxon>
        <taxon>Dikarya</taxon>
        <taxon>Ascomycota</taxon>
        <taxon>Pezizomycotina</taxon>
        <taxon>Leotiomycetes</taxon>
        <taxon>Helotiales</taxon>
        <taxon>Amorphothecaceae</taxon>
        <taxon>Amorphotheca</taxon>
    </lineage>
</organism>
<dbReference type="Pfam" id="PF00069">
    <property type="entry name" value="Pkinase"/>
    <property type="match status" value="1"/>
</dbReference>
<dbReference type="RefSeq" id="XP_024717323.1">
    <property type="nucleotide sequence ID" value="XM_024862042.1"/>
</dbReference>
<dbReference type="AlphaFoldDB" id="A0A2T3ARM8"/>
<dbReference type="STRING" id="857342.A0A2T3ARM8"/>
<dbReference type="PANTHER" id="PTHR44329">
    <property type="entry name" value="SERINE/THREONINE-PROTEIN KINASE TNNI3K-RELATED"/>
    <property type="match status" value="1"/>
</dbReference>
<dbReference type="InterPro" id="IPR000719">
    <property type="entry name" value="Prot_kinase_dom"/>
</dbReference>
<keyword evidence="3" id="KW-1185">Reference proteome</keyword>
<reference evidence="2 3" key="1">
    <citation type="journal article" date="2018" name="New Phytol.">
        <title>Comparative genomics and transcriptomics depict ericoid mycorrhizal fungi as versatile saprotrophs and plant mutualists.</title>
        <authorList>
            <person name="Martino E."/>
            <person name="Morin E."/>
            <person name="Grelet G.A."/>
            <person name="Kuo A."/>
            <person name="Kohler A."/>
            <person name="Daghino S."/>
            <person name="Barry K.W."/>
            <person name="Cichocki N."/>
            <person name="Clum A."/>
            <person name="Dockter R.B."/>
            <person name="Hainaut M."/>
            <person name="Kuo R.C."/>
            <person name="LaButti K."/>
            <person name="Lindahl B.D."/>
            <person name="Lindquist E.A."/>
            <person name="Lipzen A."/>
            <person name="Khouja H.R."/>
            <person name="Magnuson J."/>
            <person name="Murat C."/>
            <person name="Ohm R.A."/>
            <person name="Singer S.W."/>
            <person name="Spatafora J.W."/>
            <person name="Wang M."/>
            <person name="Veneault-Fourrey C."/>
            <person name="Henrissat B."/>
            <person name="Grigoriev I.V."/>
            <person name="Martin F.M."/>
            <person name="Perotto S."/>
        </authorList>
    </citation>
    <scope>NUCLEOTIDE SEQUENCE [LARGE SCALE GENOMIC DNA]</scope>
    <source>
        <strain evidence="2 3">ATCC 22711</strain>
    </source>
</reference>